<dbReference type="OrthoDB" id="537994at2759"/>
<feature type="region of interest" description="Disordered" evidence="5">
    <location>
        <begin position="156"/>
        <end position="192"/>
    </location>
</feature>
<protein>
    <recommendedName>
        <fullName evidence="6">MYND-type domain-containing protein</fullName>
    </recommendedName>
</protein>
<dbReference type="PANTHER" id="PTHR28069">
    <property type="entry name" value="GH20023P"/>
    <property type="match status" value="1"/>
</dbReference>
<evidence type="ECO:0000259" key="6">
    <source>
        <dbReference type="PROSITE" id="PS50865"/>
    </source>
</evidence>
<comment type="caution">
    <text evidence="7">The sequence shown here is derived from an EMBL/GenBank/DDBJ whole genome shotgun (WGS) entry which is preliminary data.</text>
</comment>
<dbReference type="InterPro" id="IPR002893">
    <property type="entry name" value="Znf_MYND"/>
</dbReference>
<dbReference type="InterPro" id="IPR046824">
    <property type="entry name" value="Mss51-like_C"/>
</dbReference>
<evidence type="ECO:0000256" key="3">
    <source>
        <dbReference type="ARBA" id="ARBA00022833"/>
    </source>
</evidence>
<evidence type="ECO:0000313" key="8">
    <source>
        <dbReference type="Proteomes" id="UP000650467"/>
    </source>
</evidence>
<keyword evidence="1" id="KW-0479">Metal-binding</keyword>
<feature type="compositionally biased region" description="Low complexity" evidence="5">
    <location>
        <begin position="156"/>
        <end position="172"/>
    </location>
</feature>
<dbReference type="Gene3D" id="6.10.140.2220">
    <property type="match status" value="1"/>
</dbReference>
<evidence type="ECO:0000256" key="2">
    <source>
        <dbReference type="ARBA" id="ARBA00022771"/>
    </source>
</evidence>
<feature type="compositionally biased region" description="Gly residues" evidence="5">
    <location>
        <begin position="173"/>
        <end position="185"/>
    </location>
</feature>
<feature type="compositionally biased region" description="Pro residues" evidence="5">
    <location>
        <begin position="548"/>
        <end position="557"/>
    </location>
</feature>
<dbReference type="EMBL" id="JAEHOC010000011">
    <property type="protein sequence ID" value="KAG2437366.1"/>
    <property type="molecule type" value="Genomic_DNA"/>
</dbReference>
<evidence type="ECO:0000256" key="4">
    <source>
        <dbReference type="PROSITE-ProRule" id="PRU00134"/>
    </source>
</evidence>
<evidence type="ECO:0000256" key="5">
    <source>
        <dbReference type="SAM" id="MobiDB-lite"/>
    </source>
</evidence>
<dbReference type="PROSITE" id="PS50865">
    <property type="entry name" value="ZF_MYND_2"/>
    <property type="match status" value="1"/>
</dbReference>
<keyword evidence="8" id="KW-1185">Reference proteome</keyword>
<keyword evidence="2 4" id="KW-0863">Zinc-finger</keyword>
<organism evidence="7 8">
    <name type="scientific">Chlamydomonas incerta</name>
    <dbReference type="NCBI Taxonomy" id="51695"/>
    <lineage>
        <taxon>Eukaryota</taxon>
        <taxon>Viridiplantae</taxon>
        <taxon>Chlorophyta</taxon>
        <taxon>core chlorophytes</taxon>
        <taxon>Chlorophyceae</taxon>
        <taxon>CS clade</taxon>
        <taxon>Chlamydomonadales</taxon>
        <taxon>Chlamydomonadaceae</taxon>
        <taxon>Chlamydomonas</taxon>
    </lineage>
</organism>
<dbReference type="Pfam" id="PF01753">
    <property type="entry name" value="zf-MYND"/>
    <property type="match status" value="1"/>
</dbReference>
<keyword evidence="3" id="KW-0862">Zinc</keyword>
<dbReference type="AlphaFoldDB" id="A0A835W6E6"/>
<gene>
    <name evidence="7" type="ORF">HXX76_006021</name>
</gene>
<feature type="domain" description="MYND-type" evidence="6">
    <location>
        <begin position="18"/>
        <end position="57"/>
    </location>
</feature>
<dbReference type="SUPFAM" id="SSF144232">
    <property type="entry name" value="HIT/MYND zinc finger-like"/>
    <property type="match status" value="1"/>
</dbReference>
<dbReference type="Proteomes" id="UP000650467">
    <property type="component" value="Unassembled WGS sequence"/>
</dbReference>
<feature type="region of interest" description="Disordered" evidence="5">
    <location>
        <begin position="540"/>
        <end position="562"/>
    </location>
</feature>
<reference evidence="7" key="1">
    <citation type="journal article" date="2020" name="bioRxiv">
        <title>Comparative genomics of Chlamydomonas.</title>
        <authorList>
            <person name="Craig R.J."/>
            <person name="Hasan A.R."/>
            <person name="Ness R.W."/>
            <person name="Keightley P.D."/>
        </authorList>
    </citation>
    <scope>NUCLEOTIDE SEQUENCE</scope>
    <source>
        <strain evidence="7">SAG 7.73</strain>
    </source>
</reference>
<evidence type="ECO:0000256" key="1">
    <source>
        <dbReference type="ARBA" id="ARBA00022723"/>
    </source>
</evidence>
<name>A0A835W6E6_CHLIN</name>
<dbReference type="PANTHER" id="PTHR28069:SF2">
    <property type="entry name" value="GH20023P"/>
    <property type="match status" value="1"/>
</dbReference>
<sequence length="660" mass="67376">MAAISVDPPHMTCTGAACSTCSNVAPGKLLRCSACHSAWYCDQDCQRKGFKEHKPFCKALRLFHALQADLPPESWPRTAHDFYIQRINCQQLLEPMLGRPLSRAEHRALLGEAKCSVCIRTRAQLARKSGAPTAPTAPPGATATAATAAAGATAVSGSTRGTSSAAAGAAGQSDGGGGGGGGGKDAGGKASEPAVPVAVGAKDAAAAPAPTPAPAAAAAAASPAGASPAGGLTCCPHCNWGWVCGEHRDAYLSGPHAVVCLPYRHMNESQQLTQRYLTATGRVPNYVPDAPRRPTVLPPEAAKAVAAAAAAKGAGGGGSAGASAGGSGSGSGGSGGSGGGWEPVPAGGWAAFQGWRPLPVFDQALMCLLTKRVSQALTVIQALQHHYSPQQLAARSSFEIHVLGASAFEVPADRIWEELLNLLPPFDPAAAAAAAIEALSTDDDGGAAGRDASATAGGGGSSSVSRKAGAAGGAAYTKEAAPRRLHVAFVGPELCDIILDESDGRAMPQGTSLSTPPPPPGRELLYSYHLCTYQEYAAGRTPRSEAPGAPPPPPGSAPAPWRRPDLAVAFNSGISESEQKLWAPALQLLARQGVPVVFTSYNAHEAEGDAAAWRAAGGVVTLGPERNPYRALEPIAEPSQVDVFYYQNYYWWCGRTKSDG</sequence>
<proteinExistence type="predicted"/>
<accession>A0A835W6E6</accession>
<dbReference type="GO" id="GO:0008270">
    <property type="term" value="F:zinc ion binding"/>
    <property type="evidence" value="ECO:0007669"/>
    <property type="project" value="UniProtKB-KW"/>
</dbReference>
<dbReference type="Pfam" id="PF20179">
    <property type="entry name" value="MSS51_C"/>
    <property type="match status" value="1"/>
</dbReference>
<feature type="region of interest" description="Disordered" evidence="5">
    <location>
        <begin position="442"/>
        <end position="467"/>
    </location>
</feature>
<feature type="region of interest" description="Disordered" evidence="5">
    <location>
        <begin position="316"/>
        <end position="340"/>
    </location>
</feature>
<evidence type="ECO:0000313" key="7">
    <source>
        <dbReference type="EMBL" id="KAG2437366.1"/>
    </source>
</evidence>